<protein>
    <submittedName>
        <fullName evidence="3">Uncharacterized protein</fullName>
    </submittedName>
</protein>
<dbReference type="RefSeq" id="WP_076111336.1">
    <property type="nucleotide sequence ID" value="NZ_MPTB01000018.1"/>
</dbReference>
<name>A0ABX3H932_PAEBO</name>
<gene>
    <name evidence="3" type="ORF">BSK56_15355</name>
</gene>
<accession>A0ABX3H932</accession>
<feature type="signal peptide" evidence="2">
    <location>
        <begin position="1"/>
        <end position="26"/>
    </location>
</feature>
<feature type="chain" id="PRO_5046090280" evidence="2">
    <location>
        <begin position="27"/>
        <end position="156"/>
    </location>
</feature>
<evidence type="ECO:0000313" key="3">
    <source>
        <dbReference type="EMBL" id="OMD46867.1"/>
    </source>
</evidence>
<comment type="caution">
    <text evidence="3">The sequence shown here is derived from an EMBL/GenBank/DDBJ whole genome shotgun (WGS) entry which is preliminary data.</text>
</comment>
<feature type="region of interest" description="Disordered" evidence="1">
    <location>
        <begin position="28"/>
        <end position="53"/>
    </location>
</feature>
<dbReference type="Proteomes" id="UP000187412">
    <property type="component" value="Unassembled WGS sequence"/>
</dbReference>
<sequence length="156" mass="16676">MSNNIKRITAFAAAVMLSLAPAAAFADNAAGSTPSPAPDSIHAGKEHSSHPHHVRGFKAGGYFILNESAKLLEIDRTELIRSLKSGKTLYTLAKEKKGWTEEQYIQKLSEAASLKLDESIKDGQLTSDEVQKLKAGLPALLKLSIANASSAHQAKP</sequence>
<reference evidence="3 4" key="1">
    <citation type="submission" date="2016-10" db="EMBL/GenBank/DDBJ databases">
        <title>Paenibacillus species isolates.</title>
        <authorList>
            <person name="Beno S.M."/>
        </authorList>
    </citation>
    <scope>NUCLEOTIDE SEQUENCE [LARGE SCALE GENOMIC DNA]</scope>
    <source>
        <strain evidence="3 4">FSL H7-0744</strain>
    </source>
</reference>
<evidence type="ECO:0000256" key="1">
    <source>
        <dbReference type="SAM" id="MobiDB-lite"/>
    </source>
</evidence>
<evidence type="ECO:0000313" key="4">
    <source>
        <dbReference type="Proteomes" id="UP000187412"/>
    </source>
</evidence>
<keyword evidence="2" id="KW-0732">Signal</keyword>
<proteinExistence type="predicted"/>
<organism evidence="3 4">
    <name type="scientific">Paenibacillus borealis</name>
    <dbReference type="NCBI Taxonomy" id="160799"/>
    <lineage>
        <taxon>Bacteria</taxon>
        <taxon>Bacillati</taxon>
        <taxon>Bacillota</taxon>
        <taxon>Bacilli</taxon>
        <taxon>Bacillales</taxon>
        <taxon>Paenibacillaceae</taxon>
        <taxon>Paenibacillus</taxon>
    </lineage>
</organism>
<keyword evidence="4" id="KW-1185">Reference proteome</keyword>
<evidence type="ECO:0000256" key="2">
    <source>
        <dbReference type="SAM" id="SignalP"/>
    </source>
</evidence>
<dbReference type="EMBL" id="MPTB01000018">
    <property type="protein sequence ID" value="OMD46867.1"/>
    <property type="molecule type" value="Genomic_DNA"/>
</dbReference>